<gene>
    <name evidence="3" type="ORF">KP509_13G093600</name>
</gene>
<dbReference type="Proteomes" id="UP000825935">
    <property type="component" value="Chromosome 13"/>
</dbReference>
<keyword evidence="4" id="KW-1185">Reference proteome</keyword>
<organism evidence="3 4">
    <name type="scientific">Ceratopteris richardii</name>
    <name type="common">Triangle waterfern</name>
    <dbReference type="NCBI Taxonomy" id="49495"/>
    <lineage>
        <taxon>Eukaryota</taxon>
        <taxon>Viridiplantae</taxon>
        <taxon>Streptophyta</taxon>
        <taxon>Embryophyta</taxon>
        <taxon>Tracheophyta</taxon>
        <taxon>Polypodiopsida</taxon>
        <taxon>Polypodiidae</taxon>
        <taxon>Polypodiales</taxon>
        <taxon>Pteridineae</taxon>
        <taxon>Pteridaceae</taxon>
        <taxon>Parkerioideae</taxon>
        <taxon>Ceratopteris</taxon>
    </lineage>
</organism>
<dbReference type="InterPro" id="IPR008889">
    <property type="entry name" value="VQ"/>
</dbReference>
<dbReference type="EMBL" id="CM035418">
    <property type="protein sequence ID" value="KAH7422153.1"/>
    <property type="molecule type" value="Genomic_DNA"/>
</dbReference>
<accession>A0A8T2TJY8</accession>
<evidence type="ECO:0000313" key="3">
    <source>
        <dbReference type="EMBL" id="KAH7422153.1"/>
    </source>
</evidence>
<proteinExistence type="predicted"/>
<sequence length="248" mass="26455">MSRQLEGNAVRVQRAPIIRVLQVSPPQVVCIDVADFRSTVQKLTGWAKTESDTCRQSSSPSSCSSSSPMVSSCCNSPPANIDVTDSTNRNGYAGESLGTQTTHAADAICTNNLPESGPILSPTTVPSLPLSGAPSKLLKSAMIDTILHVHAPNTCPEIVSSSTSASTAPSSCSDLTVPSSAKGDEDLFLCMMTELEDIQHNKKQPFLLMDNDIITIDSHPYCPSLTFLEPDGDEESFLHFKLLANLQS</sequence>
<feature type="compositionally biased region" description="Low complexity" evidence="1">
    <location>
        <begin position="57"/>
        <end position="67"/>
    </location>
</feature>
<name>A0A8T2TJY8_CERRI</name>
<protein>
    <recommendedName>
        <fullName evidence="2">VQ domain-containing protein</fullName>
    </recommendedName>
</protein>
<feature type="region of interest" description="Disordered" evidence="1">
    <location>
        <begin position="47"/>
        <end position="67"/>
    </location>
</feature>
<evidence type="ECO:0000313" key="4">
    <source>
        <dbReference type="Proteomes" id="UP000825935"/>
    </source>
</evidence>
<dbReference type="Pfam" id="PF05678">
    <property type="entry name" value="VQ"/>
    <property type="match status" value="1"/>
</dbReference>
<feature type="domain" description="VQ" evidence="2">
    <location>
        <begin position="24"/>
        <end position="45"/>
    </location>
</feature>
<reference evidence="3" key="1">
    <citation type="submission" date="2021-08" db="EMBL/GenBank/DDBJ databases">
        <title>WGS assembly of Ceratopteris richardii.</title>
        <authorList>
            <person name="Marchant D.B."/>
            <person name="Chen G."/>
            <person name="Jenkins J."/>
            <person name="Shu S."/>
            <person name="Leebens-Mack J."/>
            <person name="Grimwood J."/>
            <person name="Schmutz J."/>
            <person name="Soltis P."/>
            <person name="Soltis D."/>
            <person name="Chen Z.-H."/>
        </authorList>
    </citation>
    <scope>NUCLEOTIDE SEQUENCE</scope>
    <source>
        <strain evidence="3">Whitten #5841</strain>
        <tissue evidence="3">Leaf</tissue>
    </source>
</reference>
<evidence type="ECO:0000259" key="2">
    <source>
        <dbReference type="Pfam" id="PF05678"/>
    </source>
</evidence>
<evidence type="ECO:0000256" key="1">
    <source>
        <dbReference type="SAM" id="MobiDB-lite"/>
    </source>
</evidence>
<dbReference type="AlphaFoldDB" id="A0A8T2TJY8"/>
<comment type="caution">
    <text evidence="3">The sequence shown here is derived from an EMBL/GenBank/DDBJ whole genome shotgun (WGS) entry which is preliminary data.</text>
</comment>